<evidence type="ECO:0000313" key="4">
    <source>
        <dbReference type="Proteomes" id="UP001212421"/>
    </source>
</evidence>
<evidence type="ECO:0000256" key="1">
    <source>
        <dbReference type="SAM" id="SignalP"/>
    </source>
</evidence>
<dbReference type="RefSeq" id="WP_281536036.1">
    <property type="nucleotide sequence ID" value="NZ_CP075584.1"/>
</dbReference>
<proteinExistence type="predicted"/>
<keyword evidence="1" id="KW-0732">Signal</keyword>
<dbReference type="Gene3D" id="1.20.1260.10">
    <property type="match status" value="1"/>
</dbReference>
<dbReference type="Pfam" id="PF03713">
    <property type="entry name" value="DUF305"/>
    <property type="match status" value="1"/>
</dbReference>
<protein>
    <submittedName>
        <fullName evidence="3">DUF305 domain-containing protein</fullName>
    </submittedName>
</protein>
<feature type="signal peptide" evidence="1">
    <location>
        <begin position="1"/>
        <end position="26"/>
    </location>
</feature>
<reference evidence="3 4" key="1">
    <citation type="submission" date="2021-05" db="EMBL/GenBank/DDBJ databases">
        <authorList>
            <person name="Kumar R."/>
            <person name="Kumar A."/>
            <person name="Mukhia S."/>
        </authorList>
    </citation>
    <scope>NUCLEOTIDE SEQUENCE [LARGE SCALE GENOMIC DNA]</scope>
    <source>
        <strain evidence="3 4">ERMR7:08</strain>
    </source>
</reference>
<feature type="domain" description="DUF305" evidence="2">
    <location>
        <begin position="51"/>
        <end position="193"/>
    </location>
</feature>
<keyword evidence="4" id="KW-1185">Reference proteome</keyword>
<evidence type="ECO:0000313" key="3">
    <source>
        <dbReference type="EMBL" id="WBM81310.1"/>
    </source>
</evidence>
<dbReference type="InterPro" id="IPR005183">
    <property type="entry name" value="DUF305_CopM-like"/>
</dbReference>
<accession>A0ABY7NG81</accession>
<organism evidence="3 4">
    <name type="scientific">Cryobacterium breve</name>
    <dbReference type="NCBI Taxonomy" id="1259258"/>
    <lineage>
        <taxon>Bacteria</taxon>
        <taxon>Bacillati</taxon>
        <taxon>Actinomycetota</taxon>
        <taxon>Actinomycetes</taxon>
        <taxon>Micrococcales</taxon>
        <taxon>Microbacteriaceae</taxon>
        <taxon>Cryobacterium</taxon>
    </lineage>
</organism>
<dbReference type="Proteomes" id="UP001212421">
    <property type="component" value="Chromosome"/>
</dbReference>
<name>A0ABY7NG81_9MICO</name>
<dbReference type="EMBL" id="CP075584">
    <property type="protein sequence ID" value="WBM81310.1"/>
    <property type="molecule type" value="Genomic_DNA"/>
</dbReference>
<dbReference type="PANTHER" id="PTHR36933:SF1">
    <property type="entry name" value="SLL0788 PROTEIN"/>
    <property type="match status" value="1"/>
</dbReference>
<feature type="chain" id="PRO_5046447907" evidence="1">
    <location>
        <begin position="27"/>
        <end position="196"/>
    </location>
</feature>
<gene>
    <name evidence="3" type="ORF">KIV56_09215</name>
</gene>
<sequence>MRTTHITFIAAGILAAALTLSGCSNGTSVAGGTPSTPASAGESTGTFNDADVSFAMPMVEHHTQAITMAQTVLDKTGVDPRVTALAERIKAAQGPEITMMSSWVTAWSATDTSMPGMDMSTGSMTDGDMAALVAATGPAADRLFLEQMIQHHQGAIDMANAELTDGQNPDARALATKIIADQTAQITEMHDLLAGL</sequence>
<dbReference type="PANTHER" id="PTHR36933">
    <property type="entry name" value="SLL0788 PROTEIN"/>
    <property type="match status" value="1"/>
</dbReference>
<dbReference type="InterPro" id="IPR012347">
    <property type="entry name" value="Ferritin-like"/>
</dbReference>
<dbReference type="PROSITE" id="PS51257">
    <property type="entry name" value="PROKAR_LIPOPROTEIN"/>
    <property type="match status" value="1"/>
</dbReference>
<evidence type="ECO:0000259" key="2">
    <source>
        <dbReference type="Pfam" id="PF03713"/>
    </source>
</evidence>